<feature type="compositionally biased region" description="Pro residues" evidence="1">
    <location>
        <begin position="158"/>
        <end position="179"/>
    </location>
</feature>
<feature type="compositionally biased region" description="Basic and acidic residues" evidence="1">
    <location>
        <begin position="401"/>
        <end position="411"/>
    </location>
</feature>
<dbReference type="InterPro" id="IPR013087">
    <property type="entry name" value="Znf_C2H2_type"/>
</dbReference>
<dbReference type="Proteomes" id="UP001212997">
    <property type="component" value="Unassembled WGS sequence"/>
</dbReference>
<name>A0AAD5YJS6_9APHY</name>
<evidence type="ECO:0000313" key="4">
    <source>
        <dbReference type="Proteomes" id="UP001212997"/>
    </source>
</evidence>
<protein>
    <recommendedName>
        <fullName evidence="2">C2H2-type domain-containing protein</fullName>
    </recommendedName>
</protein>
<feature type="compositionally biased region" description="Basic and acidic residues" evidence="1">
    <location>
        <begin position="43"/>
        <end position="55"/>
    </location>
</feature>
<evidence type="ECO:0000259" key="2">
    <source>
        <dbReference type="PROSITE" id="PS00028"/>
    </source>
</evidence>
<dbReference type="EMBL" id="JANAWD010000061">
    <property type="protein sequence ID" value="KAJ3488689.1"/>
    <property type="molecule type" value="Genomic_DNA"/>
</dbReference>
<dbReference type="PROSITE" id="PS00028">
    <property type="entry name" value="ZINC_FINGER_C2H2_1"/>
    <property type="match status" value="1"/>
</dbReference>
<keyword evidence="4" id="KW-1185">Reference proteome</keyword>
<feature type="compositionally biased region" description="Acidic residues" evidence="1">
    <location>
        <begin position="97"/>
        <end position="106"/>
    </location>
</feature>
<dbReference type="AlphaFoldDB" id="A0AAD5YJS6"/>
<proteinExistence type="predicted"/>
<evidence type="ECO:0000313" key="3">
    <source>
        <dbReference type="EMBL" id="KAJ3488689.1"/>
    </source>
</evidence>
<feature type="compositionally biased region" description="Low complexity" evidence="1">
    <location>
        <begin position="72"/>
        <end position="89"/>
    </location>
</feature>
<feature type="compositionally biased region" description="Polar residues" evidence="1">
    <location>
        <begin position="1"/>
        <end position="11"/>
    </location>
</feature>
<reference evidence="3" key="1">
    <citation type="submission" date="2022-07" db="EMBL/GenBank/DDBJ databases">
        <title>Genome Sequence of Physisporinus lineatus.</title>
        <authorList>
            <person name="Buettner E."/>
        </authorList>
    </citation>
    <scope>NUCLEOTIDE SEQUENCE</scope>
    <source>
        <strain evidence="3">VT162</strain>
    </source>
</reference>
<feature type="compositionally biased region" description="Polar residues" evidence="1">
    <location>
        <begin position="420"/>
        <end position="436"/>
    </location>
</feature>
<feature type="region of interest" description="Disordered" evidence="1">
    <location>
        <begin position="401"/>
        <end position="436"/>
    </location>
</feature>
<organism evidence="3 4">
    <name type="scientific">Meripilus lineatus</name>
    <dbReference type="NCBI Taxonomy" id="2056292"/>
    <lineage>
        <taxon>Eukaryota</taxon>
        <taxon>Fungi</taxon>
        <taxon>Dikarya</taxon>
        <taxon>Basidiomycota</taxon>
        <taxon>Agaricomycotina</taxon>
        <taxon>Agaricomycetes</taxon>
        <taxon>Polyporales</taxon>
        <taxon>Meripilaceae</taxon>
        <taxon>Meripilus</taxon>
    </lineage>
</organism>
<gene>
    <name evidence="3" type="ORF">NLI96_g2659</name>
</gene>
<feature type="region of interest" description="Disordered" evidence="1">
    <location>
        <begin position="257"/>
        <end position="286"/>
    </location>
</feature>
<feature type="region of interest" description="Disordered" evidence="1">
    <location>
        <begin position="1"/>
        <end position="120"/>
    </location>
</feature>
<comment type="caution">
    <text evidence="3">The sequence shown here is derived from an EMBL/GenBank/DDBJ whole genome shotgun (WGS) entry which is preliminary data.</text>
</comment>
<feature type="domain" description="C2H2-type" evidence="2">
    <location>
        <begin position="388"/>
        <end position="409"/>
    </location>
</feature>
<sequence length="436" mass="48485">MASFVNTNATLTRVGVPRRTHTAPTNGQNPFILRPASSFESPDVQRRERTSRVSHDMNSNTPSQSYTRRESSSPSSAISSSRTQGSTGTRTRHCSPEDEDETDEPETPPPPPPPRSEYDAPTCKFEWKRFRPVKQNPVGPKLFVDYREYPRGADPLPMSAPPSRSPSPPLDPEPTPMPPQRRQYIPLSSLGEMAPRRAPSTVSKLTPAPPLSPHLGRGTAPGIIAPVPRHDPVVSIDLDDLHIAPSAPGTPDIAYMSQTHSASSGPIRRPVQRRRPSPIANIGDRREAHTEWLDHVGVGEDRGAKTLYTCLWEEVTKDGKTKLCGFEREKSSVKRHVEAIHLKYNSLLQTPRMLVLSDAVFTEDSVEDAHQYTNFPFILSTGATPNKCLYCDKEYSDPARRHRHMTNDHGHVSYRKHPKPTNTHSERPTASQASPV</sequence>
<evidence type="ECO:0000256" key="1">
    <source>
        <dbReference type="SAM" id="MobiDB-lite"/>
    </source>
</evidence>
<feature type="region of interest" description="Disordered" evidence="1">
    <location>
        <begin position="153"/>
        <end position="226"/>
    </location>
</feature>
<accession>A0AAD5YJS6</accession>